<feature type="compositionally biased region" description="Basic and acidic residues" evidence="1">
    <location>
        <begin position="511"/>
        <end position="527"/>
    </location>
</feature>
<feature type="compositionally biased region" description="Low complexity" evidence="1">
    <location>
        <begin position="308"/>
        <end position="322"/>
    </location>
</feature>
<name>A0A0D3J6R8_EMIH1</name>
<proteinExistence type="predicted"/>
<evidence type="ECO:0000256" key="1">
    <source>
        <dbReference type="SAM" id="MobiDB-lite"/>
    </source>
</evidence>
<feature type="compositionally biased region" description="Low complexity" evidence="1">
    <location>
        <begin position="74"/>
        <end position="84"/>
    </location>
</feature>
<keyword evidence="4" id="KW-1185">Reference proteome</keyword>
<dbReference type="HOGENOM" id="CLU_239599_0_0_1"/>
<dbReference type="InterPro" id="IPR001138">
    <property type="entry name" value="Zn2Cys6_DnaBD"/>
</dbReference>
<dbReference type="Proteomes" id="UP000013827">
    <property type="component" value="Unassembled WGS sequence"/>
</dbReference>
<evidence type="ECO:0000313" key="3">
    <source>
        <dbReference type="EnsemblProtists" id="EOD19203"/>
    </source>
</evidence>
<accession>A0A0D3J6R8</accession>
<feature type="domain" description="Zn(2)-C6 fungal-type" evidence="2">
    <location>
        <begin position="16"/>
        <end position="44"/>
    </location>
</feature>
<feature type="region of interest" description="Disordered" evidence="1">
    <location>
        <begin position="367"/>
        <end position="387"/>
    </location>
</feature>
<evidence type="ECO:0000313" key="4">
    <source>
        <dbReference type="Proteomes" id="UP000013827"/>
    </source>
</evidence>
<feature type="region of interest" description="Disordered" evidence="1">
    <location>
        <begin position="500"/>
        <end position="557"/>
    </location>
</feature>
<dbReference type="EnsemblProtists" id="EOD19203">
    <property type="protein sequence ID" value="EOD19203"/>
    <property type="gene ID" value="EMIHUDRAFT_243151"/>
</dbReference>
<protein>
    <recommendedName>
        <fullName evidence="2">Zn(2)-C6 fungal-type domain-containing protein</fullName>
    </recommendedName>
</protein>
<feature type="region of interest" description="Disordered" evidence="1">
    <location>
        <begin position="303"/>
        <end position="350"/>
    </location>
</feature>
<feature type="region of interest" description="Disordered" evidence="1">
    <location>
        <begin position="70"/>
        <end position="101"/>
    </location>
</feature>
<feature type="compositionally biased region" description="Polar residues" evidence="1">
    <location>
        <begin position="546"/>
        <end position="557"/>
    </location>
</feature>
<feature type="region of interest" description="Disordered" evidence="1">
    <location>
        <begin position="124"/>
        <end position="147"/>
    </location>
</feature>
<dbReference type="PaxDb" id="2903-EOD19203"/>
<sequence length="1744" mass="185196">MSSHAPADVVFVTKRACRGCQKAKAACSPHQRPCARCVKLNIVCESDLPPVKTACTECRRAKVKCLFGGAVQDSSSSSSGARESSAPHPTRQFFRHDPPLQPFSRDSRRCDRCVRLNLACSPHVPGKRKRNERGSTPPERPRAALKASASPAGVLPGLHEPHVFGRFKAAGKGSSAAEQRAAAVAYAAPRRHATRWNSINMLDKLKLELVPAAGDKLVLKLSPPPPPLADKKACACAHVTMRSHLQDISSLAFWLTQASLAGNTTAATEEAAKSAAAEVSAAAEAVAEEAPVAKEVVAEEAAKEVAKPAKTASNTTDPTDTTCYPGLPTPMAAGKSGPASAHSGSGPGYVDGVEAEVRRLGESVVYQATPADGKKSPSPGVPTSGGIAPVAPKPLGAIKSVTKVAPAFKPVATGGAPLSSIKKFPEENPAPAASAWHSGHPDGIVSAKEFPKEKPAPAASAAGEPDWYVSNSRNKTERKGEVKSTKVSNKYDLLYDGETNVAAEVDEDEDEKKGKEKGAESRGKESSFESVSPESVGGNGKAPRGSTPSTTDSGATVETSTTAARFGFGFGFGKFCSSKLLCLVFSIAVLGLVCSAFALSSKGPGDSVFVPDAAAIPVVDFSNTTPASHGFGAVANPNVLPAIDAVPVRDPAQDAPRSESHYSTAACTAANRSHIDAAAVAIAGKDAAVSLSPHDVTCGNGAKDGPAVSQFALTGFRILRQSDNSLQLQYEYCCRAVPLMTRISTSTVTASSQVGPAGHDLCADATCQIGEFTVVDLDDISNITASCLPFSSGSESLYYQGYEINTHGSYGMFETTSPEYPAVSIPLLQGFKLSRVNSDVEYRSTCGAAAFASSELATPFQCLDYYTAWSEWSDQPINLDRHDVKCPLRGSAPSYLVAFGLQTAVNRFYKSNDEDKTQKSCVNTKGCKQVTVGTMRYKYTCCSQVLGLVLDLPNGSSTVQQQSTWKFVGSFNSYTHTDNMEATEDSTLMTSRATTTQDTFETSATLKFLTESSVTPSYKSTNTLTSFNSQTKTQSNSISQSLSTMMTWAPGRISRGLPRPEPIWQWVTTYSAGAVGTGIPIYVQSRSRPCCLPGEAKNPINQSGECTGGINLCELDTAAVTVSTEWSTNGVRPTCQDERTFTTWPTRDNNQQLVWHHVGQQCAGKMPLTQWHAKRIDSEGVAAQQTYFEYTCCADFAPAIDLDNCVTTETASTSAGASDYDSSDVQDAAGNVQKLGDLKVSCPNDDVLTDFQLQGEGEKTSLRWKYKYQCCPLKDTAAKGQYRCDQIEPDEGEASTYSPTVPPAGRSVSDVGTWRSLAEPAGEVNCGDAAMNDLGDDYTYSYSCCKVRYDAAPTSKWVQLPEYTSSFTPSTDWLELASGEDCTAQCLEKGYSYTIVNAPTVATATCWCGNSIAMLPKPSSGMLTGMLGDPPIMYGDEVKILTYPDVTCPSGYTDVEDASECQALASTAFGGGVSTGEYQEALDNDENWIGATTGNLGGHKICKLDDRCECYLCTTELDPTDGHFVSYPKCYSPECTSTSRDGTECSKDGTCSTTEGLREEFTGDGNADWQITLETGTSTSDKSVTKEQMTSKVERSLKQEVELSGLGKLSPEVAGYSRFEATCLDVGLVRVESARTFPSCEAACTSQSDCAGFQFGAPDSSKDIEPVCWALSADEDGQCPGICRNLTVRSGTGCVKGSCEFASDDDRRMAAPSWGVLMIKQSGSCASDITAESVVYRADGYPKD</sequence>
<feature type="compositionally biased region" description="Low complexity" evidence="1">
    <location>
        <begin position="456"/>
        <end position="465"/>
    </location>
</feature>
<dbReference type="KEGG" id="ehx:EMIHUDRAFT_243151"/>
<dbReference type="GO" id="GO:0008270">
    <property type="term" value="F:zinc ion binding"/>
    <property type="evidence" value="ECO:0007669"/>
    <property type="project" value="InterPro"/>
</dbReference>
<dbReference type="PROSITE" id="PS50048">
    <property type="entry name" value="ZN2_CY6_FUNGAL_2"/>
    <property type="match status" value="1"/>
</dbReference>
<reference evidence="3" key="2">
    <citation type="submission" date="2024-10" db="UniProtKB">
        <authorList>
            <consortium name="EnsemblProtists"/>
        </authorList>
    </citation>
    <scope>IDENTIFICATION</scope>
</reference>
<reference evidence="4" key="1">
    <citation type="journal article" date="2013" name="Nature">
        <title>Pan genome of the phytoplankton Emiliania underpins its global distribution.</title>
        <authorList>
            <person name="Read B.A."/>
            <person name="Kegel J."/>
            <person name="Klute M.J."/>
            <person name="Kuo A."/>
            <person name="Lefebvre S.C."/>
            <person name="Maumus F."/>
            <person name="Mayer C."/>
            <person name="Miller J."/>
            <person name="Monier A."/>
            <person name="Salamov A."/>
            <person name="Young J."/>
            <person name="Aguilar M."/>
            <person name="Claverie J.M."/>
            <person name="Frickenhaus S."/>
            <person name="Gonzalez K."/>
            <person name="Herman E.K."/>
            <person name="Lin Y.C."/>
            <person name="Napier J."/>
            <person name="Ogata H."/>
            <person name="Sarno A.F."/>
            <person name="Shmutz J."/>
            <person name="Schroeder D."/>
            <person name="de Vargas C."/>
            <person name="Verret F."/>
            <person name="von Dassow P."/>
            <person name="Valentin K."/>
            <person name="Van de Peer Y."/>
            <person name="Wheeler G."/>
            <person name="Dacks J.B."/>
            <person name="Delwiche C.F."/>
            <person name="Dyhrman S.T."/>
            <person name="Glockner G."/>
            <person name="John U."/>
            <person name="Richards T."/>
            <person name="Worden A.Z."/>
            <person name="Zhang X."/>
            <person name="Grigoriev I.V."/>
            <person name="Allen A.E."/>
            <person name="Bidle K."/>
            <person name="Borodovsky M."/>
            <person name="Bowler C."/>
            <person name="Brownlee C."/>
            <person name="Cock J.M."/>
            <person name="Elias M."/>
            <person name="Gladyshev V.N."/>
            <person name="Groth M."/>
            <person name="Guda C."/>
            <person name="Hadaegh A."/>
            <person name="Iglesias-Rodriguez M.D."/>
            <person name="Jenkins J."/>
            <person name="Jones B.M."/>
            <person name="Lawson T."/>
            <person name="Leese F."/>
            <person name="Lindquist E."/>
            <person name="Lobanov A."/>
            <person name="Lomsadze A."/>
            <person name="Malik S.B."/>
            <person name="Marsh M.E."/>
            <person name="Mackinder L."/>
            <person name="Mock T."/>
            <person name="Mueller-Roeber B."/>
            <person name="Pagarete A."/>
            <person name="Parker M."/>
            <person name="Probert I."/>
            <person name="Quesneville H."/>
            <person name="Raines C."/>
            <person name="Rensing S.A."/>
            <person name="Riano-Pachon D.M."/>
            <person name="Richier S."/>
            <person name="Rokitta S."/>
            <person name="Shiraiwa Y."/>
            <person name="Soanes D.M."/>
            <person name="van der Giezen M."/>
            <person name="Wahlund T.M."/>
            <person name="Williams B."/>
            <person name="Wilson W."/>
            <person name="Wolfe G."/>
            <person name="Wurch L.L."/>
        </authorList>
    </citation>
    <scope>NUCLEOTIDE SEQUENCE</scope>
</reference>
<evidence type="ECO:0000259" key="2">
    <source>
        <dbReference type="PROSITE" id="PS50048"/>
    </source>
</evidence>
<dbReference type="GeneID" id="17264749"/>
<dbReference type="RefSeq" id="XP_005771632.1">
    <property type="nucleotide sequence ID" value="XM_005771575.1"/>
</dbReference>
<dbReference type="CDD" id="cd00067">
    <property type="entry name" value="GAL4"/>
    <property type="match status" value="1"/>
</dbReference>
<dbReference type="GO" id="GO:0000981">
    <property type="term" value="F:DNA-binding transcription factor activity, RNA polymerase II-specific"/>
    <property type="evidence" value="ECO:0007669"/>
    <property type="project" value="InterPro"/>
</dbReference>
<organism evidence="3 4">
    <name type="scientific">Emiliania huxleyi (strain CCMP1516)</name>
    <dbReference type="NCBI Taxonomy" id="280463"/>
    <lineage>
        <taxon>Eukaryota</taxon>
        <taxon>Haptista</taxon>
        <taxon>Haptophyta</taxon>
        <taxon>Prymnesiophyceae</taxon>
        <taxon>Isochrysidales</taxon>
        <taxon>Noelaerhabdaceae</taxon>
        <taxon>Emiliania</taxon>
    </lineage>
</organism>
<feature type="region of interest" description="Disordered" evidence="1">
    <location>
        <begin position="415"/>
        <end position="483"/>
    </location>
</feature>
<feature type="compositionally biased region" description="Basic and acidic residues" evidence="1">
    <location>
        <begin position="474"/>
        <end position="483"/>
    </location>
</feature>
<feature type="compositionally biased region" description="Low complexity" evidence="1">
    <location>
        <begin position="332"/>
        <end position="344"/>
    </location>
</feature>